<protein>
    <submittedName>
        <fullName evidence="1">Uncharacterized protein</fullName>
    </submittedName>
</protein>
<sequence length="147" mass="15759">MIIEGLVNRRQNGFGEGGTFLDVMASVSQNLRLHNGHEPVLLANYGITSQPLRVLLNAQFRRLARTNLEDCAPLGETGPGLVVLLAARAEGVEALSGGLPISPGDLHGALIDLDAGNDVVFLEDLDEWLAVGCFLVEVSSKRMTPER</sequence>
<dbReference type="EMBL" id="JACGWJ010000009">
    <property type="protein sequence ID" value="KAL0399074.1"/>
    <property type="molecule type" value="Genomic_DNA"/>
</dbReference>
<proteinExistence type="predicted"/>
<organism evidence="1">
    <name type="scientific">Sesamum radiatum</name>
    <name type="common">Black benniseed</name>
    <dbReference type="NCBI Taxonomy" id="300843"/>
    <lineage>
        <taxon>Eukaryota</taxon>
        <taxon>Viridiplantae</taxon>
        <taxon>Streptophyta</taxon>
        <taxon>Embryophyta</taxon>
        <taxon>Tracheophyta</taxon>
        <taxon>Spermatophyta</taxon>
        <taxon>Magnoliopsida</taxon>
        <taxon>eudicotyledons</taxon>
        <taxon>Gunneridae</taxon>
        <taxon>Pentapetalae</taxon>
        <taxon>asterids</taxon>
        <taxon>lamiids</taxon>
        <taxon>Lamiales</taxon>
        <taxon>Pedaliaceae</taxon>
        <taxon>Sesamum</taxon>
    </lineage>
</organism>
<accession>A0AAW2T334</accession>
<gene>
    <name evidence="1" type="ORF">Sradi_2250700</name>
</gene>
<reference evidence="1" key="1">
    <citation type="submission" date="2020-06" db="EMBL/GenBank/DDBJ databases">
        <authorList>
            <person name="Li T."/>
            <person name="Hu X."/>
            <person name="Zhang T."/>
            <person name="Song X."/>
            <person name="Zhang H."/>
            <person name="Dai N."/>
            <person name="Sheng W."/>
            <person name="Hou X."/>
            <person name="Wei L."/>
        </authorList>
    </citation>
    <scope>NUCLEOTIDE SEQUENCE</scope>
    <source>
        <strain evidence="1">G02</strain>
        <tissue evidence="1">Leaf</tissue>
    </source>
</reference>
<name>A0AAW2T334_SESRA</name>
<comment type="caution">
    <text evidence="1">The sequence shown here is derived from an EMBL/GenBank/DDBJ whole genome shotgun (WGS) entry which is preliminary data.</text>
</comment>
<reference evidence="1" key="2">
    <citation type="journal article" date="2024" name="Plant">
        <title>Genomic evolution and insights into agronomic trait innovations of Sesamum species.</title>
        <authorList>
            <person name="Miao H."/>
            <person name="Wang L."/>
            <person name="Qu L."/>
            <person name="Liu H."/>
            <person name="Sun Y."/>
            <person name="Le M."/>
            <person name="Wang Q."/>
            <person name="Wei S."/>
            <person name="Zheng Y."/>
            <person name="Lin W."/>
            <person name="Duan Y."/>
            <person name="Cao H."/>
            <person name="Xiong S."/>
            <person name="Wang X."/>
            <person name="Wei L."/>
            <person name="Li C."/>
            <person name="Ma Q."/>
            <person name="Ju M."/>
            <person name="Zhao R."/>
            <person name="Li G."/>
            <person name="Mu C."/>
            <person name="Tian Q."/>
            <person name="Mei H."/>
            <person name="Zhang T."/>
            <person name="Gao T."/>
            <person name="Zhang H."/>
        </authorList>
    </citation>
    <scope>NUCLEOTIDE SEQUENCE</scope>
    <source>
        <strain evidence="1">G02</strain>
    </source>
</reference>
<dbReference type="AlphaFoldDB" id="A0AAW2T334"/>
<evidence type="ECO:0000313" key="1">
    <source>
        <dbReference type="EMBL" id="KAL0399074.1"/>
    </source>
</evidence>